<dbReference type="SUPFAM" id="SSF140741">
    <property type="entry name" value="RUN domain-like"/>
    <property type="match status" value="1"/>
</dbReference>
<dbReference type="PROSITE" id="PS50826">
    <property type="entry name" value="RUN"/>
    <property type="match status" value="1"/>
</dbReference>
<feature type="domain" description="RUN" evidence="1">
    <location>
        <begin position="26"/>
        <end position="164"/>
    </location>
</feature>
<gene>
    <name evidence="2" type="ORF">g.6814</name>
</gene>
<dbReference type="InterPro" id="IPR036034">
    <property type="entry name" value="PDZ_sf"/>
</dbReference>
<dbReference type="Gene3D" id="1.20.58.900">
    <property type="match status" value="1"/>
</dbReference>
<evidence type="ECO:0000313" key="2">
    <source>
        <dbReference type="EMBL" id="JAS33513.1"/>
    </source>
</evidence>
<reference evidence="2" key="1">
    <citation type="submission" date="2015-12" db="EMBL/GenBank/DDBJ databases">
        <title>De novo transcriptome assembly of four potential Pierce s Disease insect vectors from Arizona vineyards.</title>
        <authorList>
            <person name="Tassone E.E."/>
        </authorList>
    </citation>
    <scope>NUCLEOTIDE SEQUENCE</scope>
</reference>
<dbReference type="CDD" id="cd17682">
    <property type="entry name" value="RUN_RUFY4_like"/>
    <property type="match status" value="1"/>
</dbReference>
<dbReference type="SUPFAM" id="SSF50156">
    <property type="entry name" value="PDZ domain-like"/>
    <property type="match status" value="1"/>
</dbReference>
<dbReference type="PANTHER" id="PTHR46753">
    <property type="entry name" value="FYVE AND COILED-COIL DOMAIN-CONTAINING PROTEIN 1"/>
    <property type="match status" value="1"/>
</dbReference>
<accession>A0A1B6E6E5</accession>
<organism evidence="2">
    <name type="scientific">Clastoptera arizonana</name>
    <name type="common">Arizona spittle bug</name>
    <dbReference type="NCBI Taxonomy" id="38151"/>
    <lineage>
        <taxon>Eukaryota</taxon>
        <taxon>Metazoa</taxon>
        <taxon>Ecdysozoa</taxon>
        <taxon>Arthropoda</taxon>
        <taxon>Hexapoda</taxon>
        <taxon>Insecta</taxon>
        <taxon>Pterygota</taxon>
        <taxon>Neoptera</taxon>
        <taxon>Paraneoptera</taxon>
        <taxon>Hemiptera</taxon>
        <taxon>Auchenorrhyncha</taxon>
        <taxon>Cercopoidea</taxon>
        <taxon>Clastopteridae</taxon>
        <taxon>Clastoptera</taxon>
    </lineage>
</organism>
<name>A0A1B6E6E5_9HEMI</name>
<dbReference type="EMBL" id="GEDC01003785">
    <property type="protein sequence ID" value="JAS33513.1"/>
    <property type="molecule type" value="Transcribed_RNA"/>
</dbReference>
<dbReference type="Pfam" id="PF02759">
    <property type="entry name" value="RUN"/>
    <property type="match status" value="1"/>
</dbReference>
<dbReference type="InterPro" id="IPR037213">
    <property type="entry name" value="Run_dom_sf"/>
</dbReference>
<dbReference type="AlphaFoldDB" id="A0A1B6E6E5"/>
<dbReference type="InterPro" id="IPR004012">
    <property type="entry name" value="Run_dom"/>
</dbReference>
<feature type="non-terminal residue" evidence="2">
    <location>
        <position position="286"/>
    </location>
</feature>
<dbReference type="PANTHER" id="PTHR46753:SF3">
    <property type="entry name" value="PDZ DOMAIN-CONTAINING PROTEIN"/>
    <property type="match status" value="1"/>
</dbReference>
<proteinExistence type="predicted"/>
<evidence type="ECO:0000259" key="1">
    <source>
        <dbReference type="PROSITE" id="PS50826"/>
    </source>
</evidence>
<sequence>MSVSDPLIKELKGHTLLLVESSPNITDENPGLTAFCDCLERILRCGVLANISSFGNFRPPDPWFWLEEMAEPKYQSLFSYQSSVEFAKSCSKVKTNRGRLRLLIRSCLAKRCMHIPVQLLIQCGEVRVYYSDKSIIGDGILVEILLSVLMLTSKLQFKLDLRNSRFLDETWILPKTKYLQFVPCNELGLTLAFVDGKALAISVLPNSIASEEDQIEVGDVLDELNSVPIIPRVQGNLGSVLKKAAGLPVTAYIVKADLKGQIYFPLLPVLTQAGVDINQLKNKITG</sequence>
<protein>
    <recommendedName>
        <fullName evidence="1">RUN domain-containing protein</fullName>
    </recommendedName>
</protein>